<dbReference type="HOGENOM" id="CLU_067276_0_0_6"/>
<keyword evidence="4" id="KW-1185">Reference proteome</keyword>
<gene>
    <name evidence="3" type="ORF">XBKQ1_2840009</name>
</gene>
<dbReference type="PANTHER" id="PTHR13847:SF289">
    <property type="entry name" value="GLYCINE OXIDASE"/>
    <property type="match status" value="1"/>
</dbReference>
<evidence type="ECO:0000313" key="4">
    <source>
        <dbReference type="Proteomes" id="UP000028500"/>
    </source>
</evidence>
<dbReference type="RefSeq" id="WP_038250417.1">
    <property type="nucleotide sequence ID" value="NZ_CAWLZI010000265.1"/>
</dbReference>
<feature type="domain" description="FAD dependent oxidoreductase" evidence="2">
    <location>
        <begin position="5"/>
        <end position="338"/>
    </location>
</feature>
<dbReference type="Gene3D" id="3.30.9.10">
    <property type="entry name" value="D-Amino Acid Oxidase, subunit A, domain 2"/>
    <property type="match status" value="1"/>
</dbReference>
<evidence type="ECO:0000256" key="1">
    <source>
        <dbReference type="ARBA" id="ARBA00023002"/>
    </source>
</evidence>
<name>A0A077PJM0_XENBV</name>
<protein>
    <submittedName>
        <fullName evidence="3">FAD dependent oxidoreductase</fullName>
    </submittedName>
</protein>
<evidence type="ECO:0000259" key="2">
    <source>
        <dbReference type="Pfam" id="PF01266"/>
    </source>
</evidence>
<reference evidence="3" key="1">
    <citation type="submission" date="2013-07" db="EMBL/GenBank/DDBJ databases">
        <title>Sub-species coevolution in mutualistic symbiosis.</title>
        <authorList>
            <person name="Murfin K."/>
            <person name="Klassen J."/>
            <person name="Lee M."/>
            <person name="Forst S."/>
            <person name="Stock P."/>
            <person name="Goodrich-Blair H."/>
        </authorList>
    </citation>
    <scope>NUCLEOTIDE SEQUENCE [LARGE SCALE GENOMIC DNA]</scope>
    <source>
        <strain evidence="3">Kraussei Quebec</strain>
    </source>
</reference>
<dbReference type="OrthoDB" id="8995821at2"/>
<proteinExistence type="predicted"/>
<dbReference type="SUPFAM" id="SSF51905">
    <property type="entry name" value="FAD/NAD(P)-binding domain"/>
    <property type="match status" value="1"/>
</dbReference>
<evidence type="ECO:0000313" key="3">
    <source>
        <dbReference type="EMBL" id="CDH20926.1"/>
    </source>
</evidence>
<sequence>MMKTDIAIVGGGIIGIVIAREIIKNTPNASISIFEKRILGSGSSFYSAGVHFPRGVNPRVQKMSLYSHNYYQELIGGNTPIYPLTMELITRSAHLDKTLSNYLPLAEFTPVITSLNSDIELSGQKKLAILQGKGGHYADVFKLVNLFMHELRLQIDIHEGVSVDSLQRQGNGYLLGLSSGEQVIASKVILAPGPWLAEPAWRDRIADLGIRIKKIVAVHIAQVPAANAPLSIFHDDDAFLLPCHSRNHWLFSYTCQEWDVKPKDITALQSQDIETAKNVLSRYSQALAKKIHDGRVFCDAYSASREPIITQLDDGLIYAGGANGSGYRLAPAIASEVIALLSQTNT</sequence>
<dbReference type="Pfam" id="PF01266">
    <property type="entry name" value="DAO"/>
    <property type="match status" value="1"/>
</dbReference>
<dbReference type="Proteomes" id="UP000028500">
    <property type="component" value="Unassembled WGS sequence"/>
</dbReference>
<keyword evidence="1" id="KW-0560">Oxidoreductase</keyword>
<dbReference type="GO" id="GO:0016491">
    <property type="term" value="F:oxidoreductase activity"/>
    <property type="evidence" value="ECO:0007669"/>
    <property type="project" value="UniProtKB-KW"/>
</dbReference>
<dbReference type="EMBL" id="CBSY010000206">
    <property type="protein sequence ID" value="CDH20926.1"/>
    <property type="molecule type" value="Genomic_DNA"/>
</dbReference>
<accession>A0A077PJM0</accession>
<organism evidence="3 4">
    <name type="scientific">Xenorhabdus bovienii str. kraussei Quebec</name>
    <dbReference type="NCBI Taxonomy" id="1398203"/>
    <lineage>
        <taxon>Bacteria</taxon>
        <taxon>Pseudomonadati</taxon>
        <taxon>Pseudomonadota</taxon>
        <taxon>Gammaproteobacteria</taxon>
        <taxon>Enterobacterales</taxon>
        <taxon>Morganellaceae</taxon>
        <taxon>Xenorhabdus</taxon>
    </lineage>
</organism>
<comment type="caution">
    <text evidence="3">The sequence shown here is derived from an EMBL/GenBank/DDBJ whole genome shotgun (WGS) entry which is preliminary data.</text>
</comment>
<dbReference type="Gene3D" id="3.50.50.60">
    <property type="entry name" value="FAD/NAD(P)-binding domain"/>
    <property type="match status" value="1"/>
</dbReference>
<dbReference type="GO" id="GO:0005737">
    <property type="term" value="C:cytoplasm"/>
    <property type="evidence" value="ECO:0007669"/>
    <property type="project" value="TreeGrafter"/>
</dbReference>
<dbReference type="InterPro" id="IPR006076">
    <property type="entry name" value="FAD-dep_OxRdtase"/>
</dbReference>
<dbReference type="PANTHER" id="PTHR13847">
    <property type="entry name" value="SARCOSINE DEHYDROGENASE-RELATED"/>
    <property type="match status" value="1"/>
</dbReference>
<dbReference type="AlphaFoldDB" id="A0A077PJM0"/>
<dbReference type="InterPro" id="IPR036188">
    <property type="entry name" value="FAD/NAD-bd_sf"/>
</dbReference>